<reference evidence="1" key="1">
    <citation type="submission" date="2014-09" db="EMBL/GenBank/DDBJ databases">
        <authorList>
            <person name="Magalhaes I.L.F."/>
            <person name="Oliveira U."/>
            <person name="Santos F.R."/>
            <person name="Vidigal T.H.D.A."/>
            <person name="Brescovit A.D."/>
            <person name="Santos A.J."/>
        </authorList>
    </citation>
    <scope>NUCLEOTIDE SEQUENCE</scope>
    <source>
        <tissue evidence="1">Shoot tissue taken approximately 20 cm above the soil surface</tissue>
    </source>
</reference>
<organism evidence="1">
    <name type="scientific">Arundo donax</name>
    <name type="common">Giant reed</name>
    <name type="synonym">Donax arundinaceus</name>
    <dbReference type="NCBI Taxonomy" id="35708"/>
    <lineage>
        <taxon>Eukaryota</taxon>
        <taxon>Viridiplantae</taxon>
        <taxon>Streptophyta</taxon>
        <taxon>Embryophyta</taxon>
        <taxon>Tracheophyta</taxon>
        <taxon>Spermatophyta</taxon>
        <taxon>Magnoliopsida</taxon>
        <taxon>Liliopsida</taxon>
        <taxon>Poales</taxon>
        <taxon>Poaceae</taxon>
        <taxon>PACMAD clade</taxon>
        <taxon>Arundinoideae</taxon>
        <taxon>Arundineae</taxon>
        <taxon>Arundo</taxon>
    </lineage>
</organism>
<protein>
    <submittedName>
        <fullName evidence="1">Uncharacterized protein</fullName>
    </submittedName>
</protein>
<dbReference type="EMBL" id="GBRH01164804">
    <property type="protein sequence ID" value="JAE33092.1"/>
    <property type="molecule type" value="Transcribed_RNA"/>
</dbReference>
<name>A0A0A9H8P5_ARUDO</name>
<evidence type="ECO:0000313" key="1">
    <source>
        <dbReference type="EMBL" id="JAE33092.1"/>
    </source>
</evidence>
<proteinExistence type="predicted"/>
<accession>A0A0A9H8P5</accession>
<reference evidence="1" key="2">
    <citation type="journal article" date="2015" name="Data Brief">
        <title>Shoot transcriptome of the giant reed, Arundo donax.</title>
        <authorList>
            <person name="Barrero R.A."/>
            <person name="Guerrero F.D."/>
            <person name="Moolhuijzen P."/>
            <person name="Goolsby J.A."/>
            <person name="Tidwell J."/>
            <person name="Bellgard S.E."/>
            <person name="Bellgard M.I."/>
        </authorList>
    </citation>
    <scope>NUCLEOTIDE SEQUENCE</scope>
    <source>
        <tissue evidence="1">Shoot tissue taken approximately 20 cm above the soil surface</tissue>
    </source>
</reference>
<dbReference type="AlphaFoldDB" id="A0A0A9H8P5"/>
<sequence>MFDSVIKIINWVHEKSNILFQYI</sequence>